<dbReference type="GeneID" id="10541569"/>
<dbReference type="RefSeq" id="XP_003322518.1">
    <property type="nucleotide sequence ID" value="XM_003322470.2"/>
</dbReference>
<dbReference type="AlphaFoldDB" id="E3K1C4"/>
<accession>E3K1C4</accession>
<sequence>MESKARQSRNLQLITNELWEVCSHITTIKAGQQSCKPLELSKSYVSTSAKQKAATPAPHRDVTLNPGTRLKNHFFWTPAPAPAPATSARAGNRVPAGVEGSMGLIGVVVKNNRTIRLKNWTLRTNSPLVTTDKFTLGHHGGVTGTHLDQPLPNNG</sequence>
<dbReference type="EMBL" id="DS178269">
    <property type="protein sequence ID" value="EFP78099.1"/>
    <property type="molecule type" value="Genomic_DNA"/>
</dbReference>
<dbReference type="KEGG" id="pgr:PGTG_04055"/>
<reference evidence="2" key="2">
    <citation type="journal article" date="2011" name="Proc. Natl. Acad. Sci. U.S.A.">
        <title>Obligate biotrophy features unraveled by the genomic analysis of rust fungi.</title>
        <authorList>
            <person name="Duplessis S."/>
            <person name="Cuomo C.A."/>
            <person name="Lin Y.-C."/>
            <person name="Aerts A."/>
            <person name="Tisserant E."/>
            <person name="Veneault-Fourrey C."/>
            <person name="Joly D.L."/>
            <person name="Hacquard S."/>
            <person name="Amselem J."/>
            <person name="Cantarel B.L."/>
            <person name="Chiu R."/>
            <person name="Coutinho P.M."/>
            <person name="Feau N."/>
            <person name="Field M."/>
            <person name="Frey P."/>
            <person name="Gelhaye E."/>
            <person name="Goldberg J."/>
            <person name="Grabherr M.G."/>
            <person name="Kodira C.D."/>
            <person name="Kohler A."/>
            <person name="Kuees U."/>
            <person name="Lindquist E.A."/>
            <person name="Lucas S.M."/>
            <person name="Mago R."/>
            <person name="Mauceli E."/>
            <person name="Morin E."/>
            <person name="Murat C."/>
            <person name="Pangilinan J.L."/>
            <person name="Park R."/>
            <person name="Pearson M."/>
            <person name="Quesneville H."/>
            <person name="Rouhier N."/>
            <person name="Sakthikumar S."/>
            <person name="Salamov A.A."/>
            <person name="Schmutz J."/>
            <person name="Selles B."/>
            <person name="Shapiro H."/>
            <person name="Tanguay P."/>
            <person name="Tuskan G.A."/>
            <person name="Henrissat B."/>
            <person name="Van de Peer Y."/>
            <person name="Rouze P."/>
            <person name="Ellis J.G."/>
            <person name="Dodds P.N."/>
            <person name="Schein J.E."/>
            <person name="Zhong S."/>
            <person name="Hamelin R.C."/>
            <person name="Grigoriev I.V."/>
            <person name="Szabo L.J."/>
            <person name="Martin F."/>
        </authorList>
    </citation>
    <scope>NUCLEOTIDE SEQUENCE [LARGE SCALE GENOMIC DNA]</scope>
    <source>
        <strain evidence="2">CRL 75-36-700-3 / race SCCL</strain>
    </source>
</reference>
<dbReference type="InParanoid" id="E3K1C4"/>
<name>E3K1C4_PUCGT</name>
<dbReference type="Proteomes" id="UP000008783">
    <property type="component" value="Unassembled WGS sequence"/>
</dbReference>
<dbReference type="VEuPathDB" id="FungiDB:PGTG_04055"/>
<gene>
    <name evidence="1" type="ORF">PGTG_04055</name>
</gene>
<keyword evidence="2" id="KW-1185">Reference proteome</keyword>
<protein>
    <submittedName>
        <fullName evidence="1">Uncharacterized protein</fullName>
    </submittedName>
</protein>
<dbReference type="OrthoDB" id="10312157at2759"/>
<reference key="1">
    <citation type="submission" date="2007-01" db="EMBL/GenBank/DDBJ databases">
        <title>The Genome Sequence of Puccinia graminis f. sp. tritici Strain CRL 75-36-700-3.</title>
        <authorList>
            <consortium name="The Broad Institute Genome Sequencing Platform"/>
            <person name="Birren B."/>
            <person name="Lander E."/>
            <person name="Galagan J."/>
            <person name="Nusbaum C."/>
            <person name="Devon K."/>
            <person name="Cuomo C."/>
            <person name="Jaffe D."/>
            <person name="Butler J."/>
            <person name="Alvarez P."/>
            <person name="Gnerre S."/>
            <person name="Grabherr M."/>
            <person name="Mauceli E."/>
            <person name="Brockman W."/>
            <person name="Young S."/>
            <person name="LaButti K."/>
            <person name="Sykes S."/>
            <person name="DeCaprio D."/>
            <person name="Crawford M."/>
            <person name="Koehrsen M."/>
            <person name="Engels R."/>
            <person name="Montgomery P."/>
            <person name="Pearson M."/>
            <person name="Howarth C."/>
            <person name="Larson L."/>
            <person name="White J."/>
            <person name="Zeng Q."/>
            <person name="Kodira C."/>
            <person name="Yandava C."/>
            <person name="Alvarado L."/>
            <person name="O'Leary S."/>
            <person name="Szabo L."/>
            <person name="Dean R."/>
            <person name="Schein J."/>
        </authorList>
    </citation>
    <scope>NUCLEOTIDE SEQUENCE</scope>
    <source>
        <strain>CRL 75-36-700-3</strain>
    </source>
</reference>
<organism evidence="1 2">
    <name type="scientific">Puccinia graminis f. sp. tritici (strain CRL 75-36-700-3 / race SCCL)</name>
    <name type="common">Black stem rust fungus</name>
    <dbReference type="NCBI Taxonomy" id="418459"/>
    <lineage>
        <taxon>Eukaryota</taxon>
        <taxon>Fungi</taxon>
        <taxon>Dikarya</taxon>
        <taxon>Basidiomycota</taxon>
        <taxon>Pucciniomycotina</taxon>
        <taxon>Pucciniomycetes</taxon>
        <taxon>Pucciniales</taxon>
        <taxon>Pucciniaceae</taxon>
        <taxon>Puccinia</taxon>
    </lineage>
</organism>
<evidence type="ECO:0000313" key="2">
    <source>
        <dbReference type="Proteomes" id="UP000008783"/>
    </source>
</evidence>
<proteinExistence type="predicted"/>
<evidence type="ECO:0000313" key="1">
    <source>
        <dbReference type="EMBL" id="EFP78099.1"/>
    </source>
</evidence>
<dbReference type="HOGENOM" id="CLU_1696383_0_0_1"/>